<dbReference type="Proteomes" id="UP000265703">
    <property type="component" value="Unassembled WGS sequence"/>
</dbReference>
<gene>
    <name evidence="2" type="ORF">C1645_750162</name>
</gene>
<evidence type="ECO:0000313" key="2">
    <source>
        <dbReference type="EMBL" id="RIA98394.1"/>
    </source>
</evidence>
<keyword evidence="1" id="KW-1133">Transmembrane helix</keyword>
<reference evidence="2 3" key="1">
    <citation type="submission" date="2018-06" db="EMBL/GenBank/DDBJ databases">
        <title>Comparative genomics reveals the genomic features of Rhizophagus irregularis, R. cerebriforme, R. diaphanum and Gigaspora rosea, and their symbiotic lifestyle signature.</title>
        <authorList>
            <person name="Morin E."/>
            <person name="San Clemente H."/>
            <person name="Chen E.C.H."/>
            <person name="De La Providencia I."/>
            <person name="Hainaut M."/>
            <person name="Kuo A."/>
            <person name="Kohler A."/>
            <person name="Murat C."/>
            <person name="Tang N."/>
            <person name="Roy S."/>
            <person name="Loubradou J."/>
            <person name="Henrissat B."/>
            <person name="Grigoriev I.V."/>
            <person name="Corradi N."/>
            <person name="Roux C."/>
            <person name="Martin F.M."/>
        </authorList>
    </citation>
    <scope>NUCLEOTIDE SEQUENCE [LARGE SCALE GENOMIC DNA]</scope>
    <source>
        <strain evidence="2 3">DAOM 227022</strain>
    </source>
</reference>
<dbReference type="AlphaFoldDB" id="A0A397TU13"/>
<dbReference type="EMBL" id="QKYT01000016">
    <property type="protein sequence ID" value="RIA98394.1"/>
    <property type="molecule type" value="Genomic_DNA"/>
</dbReference>
<evidence type="ECO:0008006" key="4">
    <source>
        <dbReference type="Google" id="ProtNLM"/>
    </source>
</evidence>
<dbReference type="STRING" id="658196.A0A397TU13"/>
<evidence type="ECO:0000313" key="3">
    <source>
        <dbReference type="Proteomes" id="UP000265703"/>
    </source>
</evidence>
<keyword evidence="1" id="KW-0812">Transmembrane</keyword>
<sequence>MASIRLKHNIFIFFIFLTFFNLLVFSYCIDYFDATDHNVKRQVNCPLVTDDSSKYSKRKFAYENNEPKLQIVDFHCDASKEICSNVENTFLKAGNIISEIILLKNPLLVSVNYTNICLSEPKLCNIQGKIAIIGAAHSARNMLFLDDDGLTRFYPQSLVKQYELDNHPEFAPFDIIATFNSLVNWKFPSDYDTPIQPKQIDMLYIVLHELMHGLGFGSSWENWFLTDNPNQIFITSQPDFIASNTETIFNGFKETAFDRQLIFNNDYTHLTDITIKLNQFAKPNTKFKNNTDLIVNFINSKQVVLSEYMNKISTTPNTISSYPKSCNAPDRAILETTIEPFRNGASISHFDQSYITTPDFLMTTLQVPGKTLYDLVRQSGGIHPIGPKLQSILECIGYETKRNPTPYRPKLYP</sequence>
<protein>
    <recommendedName>
        <fullName evidence="4">Sequence orphan</fullName>
    </recommendedName>
</protein>
<comment type="caution">
    <text evidence="2">The sequence shown here is derived from an EMBL/GenBank/DDBJ whole genome shotgun (WGS) entry which is preliminary data.</text>
</comment>
<evidence type="ECO:0000256" key="1">
    <source>
        <dbReference type="SAM" id="Phobius"/>
    </source>
</evidence>
<organism evidence="2 3">
    <name type="scientific">Glomus cerebriforme</name>
    <dbReference type="NCBI Taxonomy" id="658196"/>
    <lineage>
        <taxon>Eukaryota</taxon>
        <taxon>Fungi</taxon>
        <taxon>Fungi incertae sedis</taxon>
        <taxon>Mucoromycota</taxon>
        <taxon>Glomeromycotina</taxon>
        <taxon>Glomeromycetes</taxon>
        <taxon>Glomerales</taxon>
        <taxon>Glomeraceae</taxon>
        <taxon>Glomus</taxon>
    </lineage>
</organism>
<keyword evidence="3" id="KW-1185">Reference proteome</keyword>
<accession>A0A397TU13</accession>
<name>A0A397TU13_9GLOM</name>
<feature type="transmembrane region" description="Helical" evidence="1">
    <location>
        <begin position="12"/>
        <end position="32"/>
    </location>
</feature>
<dbReference type="OrthoDB" id="73465at2759"/>
<proteinExistence type="predicted"/>
<keyword evidence="1" id="KW-0472">Membrane</keyword>